<feature type="signal peptide" evidence="3">
    <location>
        <begin position="1"/>
        <end position="27"/>
    </location>
</feature>
<dbReference type="PRINTS" id="PR00834">
    <property type="entry name" value="PROTEASES2C"/>
</dbReference>
<keyword evidence="3" id="KW-0732">Signal</keyword>
<reference evidence="5" key="1">
    <citation type="journal article" date="2019" name="Int. J. Syst. Evol. Microbiol.">
        <title>The Global Catalogue of Microorganisms (GCM) 10K type strain sequencing project: providing services to taxonomists for standard genome sequencing and annotation.</title>
        <authorList>
            <consortium name="The Broad Institute Genomics Platform"/>
            <consortium name="The Broad Institute Genome Sequencing Center for Infectious Disease"/>
            <person name="Wu L."/>
            <person name="Ma J."/>
        </authorList>
    </citation>
    <scope>NUCLEOTIDE SEQUENCE [LARGE SCALE GENOMIC DNA]</scope>
    <source>
        <strain evidence="5">KCTC 42866</strain>
    </source>
</reference>
<keyword evidence="1 4" id="KW-0645">Protease</keyword>
<comment type="caution">
    <text evidence="4">The sequence shown here is derived from an EMBL/GenBank/DDBJ whole genome shotgun (WGS) entry which is preliminary data.</text>
</comment>
<accession>A0ABW5MMA9</accession>
<sequence length="301" mass="32511">MLAKKTLKKGISIATGIFLLAVGTTHAQTFTDDAKILTDYQKSLDSLFLKVKTITAIDAQTQLAENTGSISLNLMKPNKKAQTGNEIYEHAKSATVTVGIAYLCPRCSNSHISESSGYVIDQKGIVVTNYHVAAMYANIKDGNKPLGLTVRMADGKTYAVKSILACSKTNDLAVLELLTGGEKIPALSLAQAGKVGDQVYVLGHPKGMHYFFSEGIVTNKYMEEAGEHDKKFFREMMAISADYATGSSGGPVMDRYGNVIGTVSNTKMFTHSEMNPSVQMVVKNTVPVESLWKLVNTGSNH</sequence>
<dbReference type="InterPro" id="IPR009003">
    <property type="entry name" value="Peptidase_S1_PA"/>
</dbReference>
<dbReference type="RefSeq" id="WP_379078389.1">
    <property type="nucleotide sequence ID" value="NZ_JBHULL010000008.1"/>
</dbReference>
<evidence type="ECO:0000313" key="4">
    <source>
        <dbReference type="EMBL" id="MFD2582894.1"/>
    </source>
</evidence>
<dbReference type="GO" id="GO:0006508">
    <property type="term" value="P:proteolysis"/>
    <property type="evidence" value="ECO:0007669"/>
    <property type="project" value="UniProtKB-KW"/>
</dbReference>
<proteinExistence type="predicted"/>
<dbReference type="InterPro" id="IPR051201">
    <property type="entry name" value="Chloro_Bact_Ser_Proteases"/>
</dbReference>
<evidence type="ECO:0000313" key="5">
    <source>
        <dbReference type="Proteomes" id="UP001597461"/>
    </source>
</evidence>
<dbReference type="Pfam" id="PF13365">
    <property type="entry name" value="Trypsin_2"/>
    <property type="match status" value="1"/>
</dbReference>
<organism evidence="4 5">
    <name type="scientific">Pedobacter vanadiisoli</name>
    <dbReference type="NCBI Taxonomy" id="1761975"/>
    <lineage>
        <taxon>Bacteria</taxon>
        <taxon>Pseudomonadati</taxon>
        <taxon>Bacteroidota</taxon>
        <taxon>Sphingobacteriia</taxon>
        <taxon>Sphingobacteriales</taxon>
        <taxon>Sphingobacteriaceae</taxon>
        <taxon>Pedobacter</taxon>
    </lineage>
</organism>
<name>A0ABW5MMA9_9SPHI</name>
<dbReference type="SUPFAM" id="SSF50494">
    <property type="entry name" value="Trypsin-like serine proteases"/>
    <property type="match status" value="1"/>
</dbReference>
<evidence type="ECO:0000256" key="3">
    <source>
        <dbReference type="SAM" id="SignalP"/>
    </source>
</evidence>
<feature type="chain" id="PRO_5046204952" evidence="3">
    <location>
        <begin position="28"/>
        <end position="301"/>
    </location>
</feature>
<evidence type="ECO:0000256" key="1">
    <source>
        <dbReference type="ARBA" id="ARBA00022670"/>
    </source>
</evidence>
<gene>
    <name evidence="4" type="ORF">ACFSR6_10360</name>
</gene>
<dbReference type="Gene3D" id="2.40.10.120">
    <property type="match status" value="1"/>
</dbReference>
<protein>
    <submittedName>
        <fullName evidence="4">Serine protease</fullName>
    </submittedName>
</protein>
<dbReference type="PANTHER" id="PTHR43343:SF3">
    <property type="entry name" value="PROTEASE DO-LIKE 8, CHLOROPLASTIC"/>
    <property type="match status" value="1"/>
</dbReference>
<dbReference type="GO" id="GO:0008233">
    <property type="term" value="F:peptidase activity"/>
    <property type="evidence" value="ECO:0007669"/>
    <property type="project" value="UniProtKB-KW"/>
</dbReference>
<dbReference type="InterPro" id="IPR001940">
    <property type="entry name" value="Peptidase_S1C"/>
</dbReference>
<evidence type="ECO:0000256" key="2">
    <source>
        <dbReference type="ARBA" id="ARBA00022801"/>
    </source>
</evidence>
<keyword evidence="5" id="KW-1185">Reference proteome</keyword>
<dbReference type="EMBL" id="JBHULL010000008">
    <property type="protein sequence ID" value="MFD2582894.1"/>
    <property type="molecule type" value="Genomic_DNA"/>
</dbReference>
<dbReference type="PANTHER" id="PTHR43343">
    <property type="entry name" value="PEPTIDASE S12"/>
    <property type="match status" value="1"/>
</dbReference>
<keyword evidence="2" id="KW-0378">Hydrolase</keyword>
<dbReference type="Proteomes" id="UP001597461">
    <property type="component" value="Unassembled WGS sequence"/>
</dbReference>